<accession>A0A820CWM2</accession>
<feature type="non-terminal residue" evidence="1">
    <location>
        <position position="26"/>
    </location>
</feature>
<evidence type="ECO:0000313" key="2">
    <source>
        <dbReference type="Proteomes" id="UP000663881"/>
    </source>
</evidence>
<evidence type="ECO:0000313" key="1">
    <source>
        <dbReference type="EMBL" id="CAF4222141.1"/>
    </source>
</evidence>
<dbReference type="Proteomes" id="UP000663881">
    <property type="component" value="Unassembled WGS sequence"/>
</dbReference>
<comment type="caution">
    <text evidence="1">The sequence shown here is derived from an EMBL/GenBank/DDBJ whole genome shotgun (WGS) entry which is preliminary data.</text>
</comment>
<name>A0A820CWM2_9BILA</name>
<proteinExistence type="predicted"/>
<protein>
    <submittedName>
        <fullName evidence="1">Uncharacterized protein</fullName>
    </submittedName>
</protein>
<sequence>MIHSTKDAPKVLKLIVLAHNKSKLSE</sequence>
<gene>
    <name evidence="1" type="ORF">OKA104_LOCUS42100</name>
</gene>
<dbReference type="EMBL" id="CAJOAY010010467">
    <property type="protein sequence ID" value="CAF4222141.1"/>
    <property type="molecule type" value="Genomic_DNA"/>
</dbReference>
<dbReference type="AlphaFoldDB" id="A0A820CWM2"/>
<reference evidence="1" key="1">
    <citation type="submission" date="2021-02" db="EMBL/GenBank/DDBJ databases">
        <authorList>
            <person name="Nowell W R."/>
        </authorList>
    </citation>
    <scope>NUCLEOTIDE SEQUENCE</scope>
</reference>
<organism evidence="1 2">
    <name type="scientific">Adineta steineri</name>
    <dbReference type="NCBI Taxonomy" id="433720"/>
    <lineage>
        <taxon>Eukaryota</taxon>
        <taxon>Metazoa</taxon>
        <taxon>Spiralia</taxon>
        <taxon>Gnathifera</taxon>
        <taxon>Rotifera</taxon>
        <taxon>Eurotatoria</taxon>
        <taxon>Bdelloidea</taxon>
        <taxon>Adinetida</taxon>
        <taxon>Adinetidae</taxon>
        <taxon>Adineta</taxon>
    </lineage>
</organism>